<evidence type="ECO:0000256" key="7">
    <source>
        <dbReference type="ARBA" id="ARBA00023136"/>
    </source>
</evidence>
<feature type="transmembrane region" description="Helical" evidence="9">
    <location>
        <begin position="99"/>
        <end position="121"/>
    </location>
</feature>
<dbReference type="SUPFAM" id="SSF81345">
    <property type="entry name" value="ABC transporter involved in vitamin B12 uptake, BtuC"/>
    <property type="match status" value="1"/>
</dbReference>
<feature type="transmembrane region" description="Helical" evidence="9">
    <location>
        <begin position="71"/>
        <end position="92"/>
    </location>
</feature>
<accession>A0A1L7D1C8</accession>
<feature type="transmembrane region" description="Helical" evidence="9">
    <location>
        <begin position="12"/>
        <end position="35"/>
    </location>
</feature>
<dbReference type="PANTHER" id="PTHR30477:SF3">
    <property type="entry name" value="METAL TRANSPORT SYSTEM MEMBRANE PROTEIN CT_069-RELATED"/>
    <property type="match status" value="1"/>
</dbReference>
<dbReference type="Proteomes" id="UP000185491">
    <property type="component" value="Chromosome"/>
</dbReference>
<dbReference type="PANTHER" id="PTHR30477">
    <property type="entry name" value="ABC-TRANSPORTER METAL-BINDING PROTEIN"/>
    <property type="match status" value="1"/>
</dbReference>
<evidence type="ECO:0000256" key="3">
    <source>
        <dbReference type="ARBA" id="ARBA00022448"/>
    </source>
</evidence>
<feature type="transmembrane region" description="Helical" evidence="9">
    <location>
        <begin position="191"/>
        <end position="219"/>
    </location>
</feature>
<keyword evidence="6 9" id="KW-1133">Transmembrane helix</keyword>
<protein>
    <submittedName>
        <fullName evidence="10">Manganese ABC transporter permease</fullName>
    </submittedName>
</protein>
<keyword evidence="3 8" id="KW-0813">Transport</keyword>
<evidence type="ECO:0000256" key="1">
    <source>
        <dbReference type="ARBA" id="ARBA00004651"/>
    </source>
</evidence>
<organism evidence="10 11">
    <name type="scientific">Corynebacterium phocae</name>
    <dbReference type="NCBI Taxonomy" id="161895"/>
    <lineage>
        <taxon>Bacteria</taxon>
        <taxon>Bacillati</taxon>
        <taxon>Actinomycetota</taxon>
        <taxon>Actinomycetes</taxon>
        <taxon>Mycobacteriales</taxon>
        <taxon>Corynebacteriaceae</taxon>
        <taxon>Corynebacterium</taxon>
    </lineage>
</organism>
<dbReference type="Gene3D" id="1.10.3470.10">
    <property type="entry name" value="ABC transporter involved in vitamin B12 uptake, BtuC"/>
    <property type="match status" value="1"/>
</dbReference>
<keyword evidence="7 9" id="KW-0472">Membrane</keyword>
<dbReference type="GO" id="GO:0043190">
    <property type="term" value="C:ATP-binding cassette (ABC) transporter complex"/>
    <property type="evidence" value="ECO:0007669"/>
    <property type="project" value="InterPro"/>
</dbReference>
<evidence type="ECO:0000313" key="10">
    <source>
        <dbReference type="EMBL" id="APT91842.1"/>
    </source>
</evidence>
<gene>
    <name evidence="10" type="ORF">CPHO_01755</name>
</gene>
<dbReference type="AlphaFoldDB" id="A0A1L7D1C8"/>
<evidence type="ECO:0000313" key="11">
    <source>
        <dbReference type="Proteomes" id="UP000185491"/>
    </source>
</evidence>
<sequence>MSPLELFSDYTYRQALIGTVTVGAAAGAIGPLVFVRRQSLLADAIAHSALPGLLGAFLVAVTLGLDGRNVPMLMIGSLISASLAVFVIYTVIDKLPIKVDAAMAATLTTFFASGMLLMQYISRRPLPGKAGIQDYLLGNASTLTQSDVNSILVAGGGTVLVLSLVHRVHATITSDLSFARVAGLPIKVVDVIAFFSLIVITVIGVKVVGVVLMVSVIIAPAVAARQFVHRLIPFIVLCAVIGAITAAVGCYLSIAFGAPTGPCIVVMHALTASAALIWKKVSRA</sequence>
<dbReference type="GO" id="GO:0055085">
    <property type="term" value="P:transmembrane transport"/>
    <property type="evidence" value="ECO:0007669"/>
    <property type="project" value="InterPro"/>
</dbReference>
<feature type="transmembrane region" description="Helical" evidence="9">
    <location>
        <begin position="231"/>
        <end position="254"/>
    </location>
</feature>
<comment type="similarity">
    <text evidence="2 8">Belongs to the ABC-3 integral membrane protein family.</text>
</comment>
<proteinExistence type="inferred from homology"/>
<dbReference type="EMBL" id="CP009249">
    <property type="protein sequence ID" value="APT91842.1"/>
    <property type="molecule type" value="Genomic_DNA"/>
</dbReference>
<dbReference type="InterPro" id="IPR037294">
    <property type="entry name" value="ABC_BtuC-like"/>
</dbReference>
<keyword evidence="5 8" id="KW-0812">Transmembrane</keyword>
<dbReference type="Pfam" id="PF00950">
    <property type="entry name" value="ABC-3"/>
    <property type="match status" value="1"/>
</dbReference>
<feature type="transmembrane region" description="Helical" evidence="9">
    <location>
        <begin position="44"/>
        <end position="65"/>
    </location>
</feature>
<dbReference type="GO" id="GO:0010043">
    <property type="term" value="P:response to zinc ion"/>
    <property type="evidence" value="ECO:0007669"/>
    <property type="project" value="TreeGrafter"/>
</dbReference>
<dbReference type="InterPro" id="IPR001626">
    <property type="entry name" value="ABC_TroCD"/>
</dbReference>
<name>A0A1L7D1C8_9CORY</name>
<evidence type="ECO:0000256" key="2">
    <source>
        <dbReference type="ARBA" id="ARBA00008034"/>
    </source>
</evidence>
<keyword evidence="4" id="KW-1003">Cell membrane</keyword>
<evidence type="ECO:0000256" key="4">
    <source>
        <dbReference type="ARBA" id="ARBA00022475"/>
    </source>
</evidence>
<keyword evidence="11" id="KW-1185">Reference proteome</keyword>
<reference evidence="10 11" key="1">
    <citation type="submission" date="2014-08" db="EMBL/GenBank/DDBJ databases">
        <title>Complete genome sequence of Corynebacterium phocae M408/89/1(T)(=DSM 44612(T)), isolated from the common seal (Phoca vitulina).</title>
        <authorList>
            <person name="Ruckert C."/>
            <person name="Albersmeier A."/>
            <person name="Winkler A."/>
            <person name="Kalinowski J."/>
        </authorList>
    </citation>
    <scope>NUCLEOTIDE SEQUENCE [LARGE SCALE GENOMIC DNA]</scope>
    <source>
        <strain evidence="10 11">M408/89/1</strain>
    </source>
</reference>
<evidence type="ECO:0000256" key="5">
    <source>
        <dbReference type="ARBA" id="ARBA00022692"/>
    </source>
</evidence>
<evidence type="ECO:0000256" key="6">
    <source>
        <dbReference type="ARBA" id="ARBA00022989"/>
    </source>
</evidence>
<dbReference type="OrthoDB" id="1016457at2"/>
<evidence type="ECO:0000256" key="8">
    <source>
        <dbReference type="RuleBase" id="RU003943"/>
    </source>
</evidence>
<feature type="transmembrane region" description="Helical" evidence="9">
    <location>
        <begin position="260"/>
        <end position="278"/>
    </location>
</feature>
<dbReference type="KEGG" id="cpho:CPHO_01755"/>
<comment type="subcellular location">
    <subcellularLocation>
        <location evidence="1 8">Cell membrane</location>
        <topology evidence="1 8">Multi-pass membrane protein</topology>
    </subcellularLocation>
</comment>
<evidence type="ECO:0000256" key="9">
    <source>
        <dbReference type="SAM" id="Phobius"/>
    </source>
</evidence>
<dbReference type="RefSeq" id="WP_075732689.1">
    <property type="nucleotide sequence ID" value="NZ_CP009249.1"/>
</dbReference>
<dbReference type="STRING" id="161895.CPHO_01755"/>